<feature type="domain" description="F-box" evidence="2">
    <location>
        <begin position="19"/>
        <end position="64"/>
    </location>
</feature>
<keyword evidence="4" id="KW-1185">Reference proteome</keyword>
<evidence type="ECO:0000313" key="4">
    <source>
        <dbReference type="Proteomes" id="UP001632038"/>
    </source>
</evidence>
<name>A0ABD3E713_9LAMI</name>
<dbReference type="NCBIfam" id="TIGR01640">
    <property type="entry name" value="F_box_assoc_1"/>
    <property type="match status" value="1"/>
</dbReference>
<comment type="caution">
    <text evidence="3">The sequence shown here is derived from an EMBL/GenBank/DDBJ whole genome shotgun (WGS) entry which is preliminary data.</text>
</comment>
<dbReference type="InterPro" id="IPR006527">
    <property type="entry name" value="F-box-assoc_dom_typ1"/>
</dbReference>
<dbReference type="InterPro" id="IPR017451">
    <property type="entry name" value="F-box-assoc_interact_dom"/>
</dbReference>
<keyword evidence="1" id="KW-0732">Signal</keyword>
<dbReference type="Pfam" id="PF00646">
    <property type="entry name" value="F-box"/>
    <property type="match status" value="1"/>
</dbReference>
<accession>A0ABD3E713</accession>
<proteinExistence type="predicted"/>
<evidence type="ECO:0000256" key="1">
    <source>
        <dbReference type="SAM" id="SignalP"/>
    </source>
</evidence>
<sequence>MFSIPTFLFFFLSQAFYRTPKMHDIPLGIWRDILLRLPAESLFRLRAVSKSWKTIIDDPCFVKAHNKNQLSSNTLLLRNSIGPPFYPLYYFDLQGLNFTNGPKTIPATPLNLSRHGLSLVAALPMPACNGLMLLSPLDHEKNRGREDINRDSKGIWEIWNPLTRERLRLPQPNIHSRVLGYGIGYDCDADDYKVVVIDIIDYLYDDDDQESLMQTHVYSLKSDSWRIMIEEEIPFEFWTLHCLQGVFLNGALHWISGTTDYMIIGFDIGTEKYSFQLKLPDNLPQLRGERLKLDAFGECLFLSCKYKVSYEYGEPHQLGAWVMNDYGAEGSWIHLFSINVNTYYIRLVAYLKNKKQVLLQYYYGFVWFDVESCNSMKIVGVHGLFHDFKLCAHHFIGSLVRLHDRCESVADKRRMRESKGKMKMKMKMEMVDNELTLCVRDYGDDYYNMVFRIHHTTIVIVGQAKGAIRCE</sequence>
<dbReference type="InterPro" id="IPR050796">
    <property type="entry name" value="SCF_F-box_component"/>
</dbReference>
<organism evidence="3 4">
    <name type="scientific">Castilleja foliolosa</name>
    <dbReference type="NCBI Taxonomy" id="1961234"/>
    <lineage>
        <taxon>Eukaryota</taxon>
        <taxon>Viridiplantae</taxon>
        <taxon>Streptophyta</taxon>
        <taxon>Embryophyta</taxon>
        <taxon>Tracheophyta</taxon>
        <taxon>Spermatophyta</taxon>
        <taxon>Magnoliopsida</taxon>
        <taxon>eudicotyledons</taxon>
        <taxon>Gunneridae</taxon>
        <taxon>Pentapetalae</taxon>
        <taxon>asterids</taxon>
        <taxon>lamiids</taxon>
        <taxon>Lamiales</taxon>
        <taxon>Orobanchaceae</taxon>
        <taxon>Pedicularideae</taxon>
        <taxon>Castillejinae</taxon>
        <taxon>Castilleja</taxon>
    </lineage>
</organism>
<dbReference type="AlphaFoldDB" id="A0ABD3E713"/>
<dbReference type="Proteomes" id="UP001632038">
    <property type="component" value="Unassembled WGS sequence"/>
</dbReference>
<dbReference type="InterPro" id="IPR001810">
    <property type="entry name" value="F-box_dom"/>
</dbReference>
<reference evidence="4" key="1">
    <citation type="journal article" date="2024" name="IScience">
        <title>Strigolactones Initiate the Formation of Haustorium-like Structures in Castilleja.</title>
        <authorList>
            <person name="Buerger M."/>
            <person name="Peterson D."/>
            <person name="Chory J."/>
        </authorList>
    </citation>
    <scope>NUCLEOTIDE SEQUENCE [LARGE SCALE GENOMIC DNA]</scope>
</reference>
<dbReference type="CDD" id="cd22157">
    <property type="entry name" value="F-box_AtFBW1-like"/>
    <property type="match status" value="1"/>
</dbReference>
<dbReference type="InterPro" id="IPR036047">
    <property type="entry name" value="F-box-like_dom_sf"/>
</dbReference>
<evidence type="ECO:0000259" key="2">
    <source>
        <dbReference type="PROSITE" id="PS50181"/>
    </source>
</evidence>
<dbReference type="Pfam" id="PF07734">
    <property type="entry name" value="FBA_1"/>
    <property type="match status" value="1"/>
</dbReference>
<protein>
    <recommendedName>
        <fullName evidence="2">F-box domain-containing protein</fullName>
    </recommendedName>
</protein>
<dbReference type="PANTHER" id="PTHR31672">
    <property type="entry name" value="BNACNNG10540D PROTEIN"/>
    <property type="match status" value="1"/>
</dbReference>
<dbReference type="EMBL" id="JAVIJP010000007">
    <property type="protein sequence ID" value="KAL3650258.1"/>
    <property type="molecule type" value="Genomic_DNA"/>
</dbReference>
<feature type="chain" id="PRO_5044801810" description="F-box domain-containing protein" evidence="1">
    <location>
        <begin position="18"/>
        <end position="471"/>
    </location>
</feature>
<dbReference type="PROSITE" id="PS50181">
    <property type="entry name" value="FBOX"/>
    <property type="match status" value="1"/>
</dbReference>
<dbReference type="Gene3D" id="1.20.1280.50">
    <property type="match status" value="1"/>
</dbReference>
<evidence type="ECO:0000313" key="3">
    <source>
        <dbReference type="EMBL" id="KAL3650258.1"/>
    </source>
</evidence>
<dbReference type="SUPFAM" id="SSF81383">
    <property type="entry name" value="F-box domain"/>
    <property type="match status" value="1"/>
</dbReference>
<feature type="signal peptide" evidence="1">
    <location>
        <begin position="1"/>
        <end position="17"/>
    </location>
</feature>
<dbReference type="SMART" id="SM00256">
    <property type="entry name" value="FBOX"/>
    <property type="match status" value="1"/>
</dbReference>
<gene>
    <name evidence="3" type="ORF">CASFOL_006661</name>
</gene>
<dbReference type="PANTHER" id="PTHR31672:SF13">
    <property type="entry name" value="F-BOX PROTEIN CPR30-LIKE"/>
    <property type="match status" value="1"/>
</dbReference>